<sequence length="135" mass="14548">LTAKEAKAAGIKLFSRNKVIKVKDPKKSASLMCMQCEDAACVRACPLGVIHVENGIVRVNEEDCIGCGTCAMVCPVGAINVHDVQDPETGRSQPIALKCDLCYDKETQACIAGCKFKALSIVSWEEYRAANPSKE</sequence>
<dbReference type="Pfam" id="PF00037">
    <property type="entry name" value="Fer4"/>
    <property type="match status" value="1"/>
</dbReference>
<keyword evidence="8" id="KW-1185">Reference proteome</keyword>
<evidence type="ECO:0000256" key="3">
    <source>
        <dbReference type="ARBA" id="ARBA00022737"/>
    </source>
</evidence>
<proteinExistence type="predicted"/>
<comment type="caution">
    <text evidence="7">The sequence shown here is derived from an EMBL/GenBank/DDBJ whole genome shotgun (WGS) entry which is preliminary data.</text>
</comment>
<dbReference type="InterPro" id="IPR050294">
    <property type="entry name" value="RnfB_subfamily"/>
</dbReference>
<organism evidence="7 8">
    <name type="scientific">Desulfotalea psychrophila</name>
    <dbReference type="NCBI Taxonomy" id="84980"/>
    <lineage>
        <taxon>Bacteria</taxon>
        <taxon>Pseudomonadati</taxon>
        <taxon>Thermodesulfobacteriota</taxon>
        <taxon>Desulfobulbia</taxon>
        <taxon>Desulfobulbales</taxon>
        <taxon>Desulfocapsaceae</taxon>
        <taxon>Desulfotalea</taxon>
    </lineage>
</organism>
<accession>A0ABS3AW57</accession>
<feature type="non-terminal residue" evidence="7">
    <location>
        <position position="1"/>
    </location>
</feature>
<keyword evidence="1" id="KW-0004">4Fe-4S</keyword>
<dbReference type="PANTHER" id="PTHR42859">
    <property type="entry name" value="OXIDOREDUCTASE"/>
    <property type="match status" value="1"/>
</dbReference>
<keyword evidence="5" id="KW-0411">Iron-sulfur</keyword>
<dbReference type="Gene3D" id="3.30.70.20">
    <property type="match status" value="2"/>
</dbReference>
<evidence type="ECO:0000256" key="2">
    <source>
        <dbReference type="ARBA" id="ARBA00022723"/>
    </source>
</evidence>
<dbReference type="EMBL" id="JAFITO010000102">
    <property type="protein sequence ID" value="MBN4068989.1"/>
    <property type="molecule type" value="Genomic_DNA"/>
</dbReference>
<evidence type="ECO:0000256" key="5">
    <source>
        <dbReference type="ARBA" id="ARBA00023014"/>
    </source>
</evidence>
<keyword evidence="4" id="KW-0408">Iron</keyword>
<feature type="domain" description="4Fe-4S ferredoxin-type" evidence="6">
    <location>
        <begin position="23"/>
        <end position="54"/>
    </location>
</feature>
<dbReference type="InterPro" id="IPR017896">
    <property type="entry name" value="4Fe4S_Fe-S-bd"/>
</dbReference>
<dbReference type="PANTHER" id="PTHR42859:SF17">
    <property type="entry name" value="ELECTRON TRANSPORT PROTEIN HYDN-RELATED"/>
    <property type="match status" value="1"/>
</dbReference>
<gene>
    <name evidence="7" type="ORF">JYU06_05660</name>
</gene>
<dbReference type="PROSITE" id="PS51379">
    <property type="entry name" value="4FE4S_FER_2"/>
    <property type="match status" value="2"/>
</dbReference>
<evidence type="ECO:0000313" key="8">
    <source>
        <dbReference type="Proteomes" id="UP000717534"/>
    </source>
</evidence>
<dbReference type="Proteomes" id="UP000717534">
    <property type="component" value="Unassembled WGS sequence"/>
</dbReference>
<evidence type="ECO:0000256" key="1">
    <source>
        <dbReference type="ARBA" id="ARBA00022485"/>
    </source>
</evidence>
<dbReference type="PROSITE" id="PS00198">
    <property type="entry name" value="4FE4S_FER_1"/>
    <property type="match status" value="1"/>
</dbReference>
<evidence type="ECO:0000313" key="7">
    <source>
        <dbReference type="EMBL" id="MBN4068989.1"/>
    </source>
</evidence>
<name>A0ABS3AW57_9BACT</name>
<protein>
    <submittedName>
        <fullName evidence="7">4Fe-4S dicluster domain-containing protein</fullName>
    </submittedName>
</protein>
<dbReference type="SUPFAM" id="SSF54862">
    <property type="entry name" value="4Fe-4S ferredoxins"/>
    <property type="match status" value="1"/>
</dbReference>
<keyword evidence="2" id="KW-0479">Metal-binding</keyword>
<keyword evidence="3" id="KW-0677">Repeat</keyword>
<dbReference type="InterPro" id="IPR017900">
    <property type="entry name" value="4Fe4S_Fe_S_CS"/>
</dbReference>
<evidence type="ECO:0000259" key="6">
    <source>
        <dbReference type="PROSITE" id="PS51379"/>
    </source>
</evidence>
<reference evidence="7 8" key="1">
    <citation type="submission" date="2021-02" db="EMBL/GenBank/DDBJ databases">
        <title>Activity-based single-cell genomes from oceanic crustal fluid captures similar information to metagenomic and metatranscriptomic surveys with orders of magnitude less sampling.</title>
        <authorList>
            <person name="D'Angelo T.S."/>
            <person name="Orcutt B.N."/>
        </authorList>
    </citation>
    <scope>NUCLEOTIDE SEQUENCE [LARGE SCALE GENOMIC DNA]</scope>
    <source>
        <strain evidence="7">AH-315-G02</strain>
    </source>
</reference>
<evidence type="ECO:0000256" key="4">
    <source>
        <dbReference type="ARBA" id="ARBA00023004"/>
    </source>
</evidence>
<feature type="domain" description="4Fe-4S ferredoxin-type" evidence="6">
    <location>
        <begin position="55"/>
        <end position="84"/>
    </location>
</feature>